<dbReference type="InterPro" id="IPR004839">
    <property type="entry name" value="Aminotransferase_I/II_large"/>
</dbReference>
<keyword evidence="2" id="KW-0663">Pyridoxal phosphate</keyword>
<dbReference type="InterPro" id="IPR015421">
    <property type="entry name" value="PyrdxlP-dep_Trfase_major"/>
</dbReference>
<keyword evidence="4" id="KW-0032">Aminotransferase</keyword>
<comment type="caution">
    <text evidence="4">The sequence shown here is derived from an EMBL/GenBank/DDBJ whole genome shotgun (WGS) entry which is preliminary data.</text>
</comment>
<evidence type="ECO:0000259" key="3">
    <source>
        <dbReference type="Pfam" id="PF00155"/>
    </source>
</evidence>
<comment type="cofactor">
    <cofactor evidence="1">
        <name>pyridoxal 5'-phosphate</name>
        <dbReference type="ChEBI" id="CHEBI:597326"/>
    </cofactor>
</comment>
<evidence type="ECO:0000313" key="4">
    <source>
        <dbReference type="EMBL" id="MCC2229853.1"/>
    </source>
</evidence>
<evidence type="ECO:0000313" key="5">
    <source>
        <dbReference type="Proteomes" id="UP001198182"/>
    </source>
</evidence>
<dbReference type="EMBL" id="JAJEQR010000005">
    <property type="protein sequence ID" value="MCC2229853.1"/>
    <property type="molecule type" value="Genomic_DNA"/>
</dbReference>
<dbReference type="GO" id="GO:0008483">
    <property type="term" value="F:transaminase activity"/>
    <property type="evidence" value="ECO:0007669"/>
    <property type="project" value="UniProtKB-KW"/>
</dbReference>
<dbReference type="Pfam" id="PF00155">
    <property type="entry name" value="Aminotran_1_2"/>
    <property type="match status" value="1"/>
</dbReference>
<evidence type="ECO:0000256" key="2">
    <source>
        <dbReference type="ARBA" id="ARBA00022898"/>
    </source>
</evidence>
<dbReference type="CDD" id="cd00609">
    <property type="entry name" value="AAT_like"/>
    <property type="match status" value="1"/>
</dbReference>
<dbReference type="PANTHER" id="PTHR42885">
    <property type="entry name" value="HISTIDINOL-PHOSPHATE AMINOTRANSFERASE-RELATED"/>
    <property type="match status" value="1"/>
</dbReference>
<gene>
    <name evidence="4" type="ORF">LKD81_02385</name>
</gene>
<feature type="domain" description="Aminotransferase class I/classII large" evidence="3">
    <location>
        <begin position="15"/>
        <end position="345"/>
    </location>
</feature>
<dbReference type="InterPro" id="IPR015424">
    <property type="entry name" value="PyrdxlP-dep_Trfase"/>
</dbReference>
<dbReference type="Gene3D" id="3.40.640.10">
    <property type="entry name" value="Type I PLP-dependent aspartate aminotransferase-like (Major domain)"/>
    <property type="match status" value="1"/>
</dbReference>
<name>A0AAE3JE78_9FIRM</name>
<sequence>MPKTHGGDIYNNEVKLDFSVNINPLGMPDTVKGAIAKAITHCDQYPDPTCAKLKQTLAQEFAVKRYDVSERDILLGNGASELFMAIVHAIRPRRAVIPAPSFSGYEYAMQAVDGEIAYCLLAEAEGFDPDFCQERLVAMLTAETDILFLANPNNPTGKLMSEVNVHHLLDHCREQGIFVVMDECFIDFCADAESALRWVKKYENLMVVQAFTKIYAIPGLRLGYLVCGNKSLREKIARNLPEWNVSVIAQEAGATAARARAYVTRTQKYVQRQRAFLEAALTDFGFRVCESSANFILFYTELPLYKMLLKKKILIRDCSNYEGLTQGYYRIAVKREEENRQLLKMIGECIENN</sequence>
<evidence type="ECO:0000256" key="1">
    <source>
        <dbReference type="ARBA" id="ARBA00001933"/>
    </source>
</evidence>
<proteinExistence type="predicted"/>
<keyword evidence="5" id="KW-1185">Reference proteome</keyword>
<dbReference type="InterPro" id="IPR015422">
    <property type="entry name" value="PyrdxlP-dep_Trfase_small"/>
</dbReference>
<dbReference type="Proteomes" id="UP001198182">
    <property type="component" value="Unassembled WGS sequence"/>
</dbReference>
<dbReference type="GO" id="GO:0030170">
    <property type="term" value="F:pyridoxal phosphate binding"/>
    <property type="evidence" value="ECO:0007669"/>
    <property type="project" value="InterPro"/>
</dbReference>
<accession>A0AAE3JE78</accession>
<dbReference type="RefSeq" id="WP_308452640.1">
    <property type="nucleotide sequence ID" value="NZ_JAJEQR010000005.1"/>
</dbReference>
<dbReference type="Gene3D" id="3.90.1150.10">
    <property type="entry name" value="Aspartate Aminotransferase, domain 1"/>
    <property type="match status" value="1"/>
</dbReference>
<keyword evidence="4" id="KW-0808">Transferase</keyword>
<reference evidence="4" key="1">
    <citation type="submission" date="2021-10" db="EMBL/GenBank/DDBJ databases">
        <title>Anaerobic single-cell dispensing facilitates the cultivation of human gut bacteria.</title>
        <authorList>
            <person name="Afrizal A."/>
        </authorList>
    </citation>
    <scope>NUCLEOTIDE SEQUENCE</scope>
    <source>
        <strain evidence="4">CLA-AA-H215</strain>
    </source>
</reference>
<dbReference type="PANTHER" id="PTHR42885:SF1">
    <property type="entry name" value="THREONINE-PHOSPHATE DECARBOXYLASE"/>
    <property type="match status" value="1"/>
</dbReference>
<organism evidence="4 5">
    <name type="scientific">Hominifimenecus microfluidus</name>
    <dbReference type="NCBI Taxonomy" id="2885348"/>
    <lineage>
        <taxon>Bacteria</taxon>
        <taxon>Bacillati</taxon>
        <taxon>Bacillota</taxon>
        <taxon>Clostridia</taxon>
        <taxon>Lachnospirales</taxon>
        <taxon>Lachnospiraceae</taxon>
        <taxon>Hominifimenecus</taxon>
    </lineage>
</organism>
<protein>
    <submittedName>
        <fullName evidence="4">Aminotransferase class I/II-fold pyridoxal phosphate-dependent enzyme</fullName>
    </submittedName>
</protein>
<dbReference type="AlphaFoldDB" id="A0AAE3JE78"/>
<dbReference type="SUPFAM" id="SSF53383">
    <property type="entry name" value="PLP-dependent transferases"/>
    <property type="match status" value="1"/>
</dbReference>